<reference evidence="4" key="1">
    <citation type="submission" date="2022-11" db="UniProtKB">
        <authorList>
            <consortium name="WormBaseParasite"/>
        </authorList>
    </citation>
    <scope>IDENTIFICATION</scope>
</reference>
<feature type="compositionally biased region" description="Low complexity" evidence="1">
    <location>
        <begin position="90"/>
        <end position="99"/>
    </location>
</feature>
<dbReference type="WBParaSite" id="PEQ_0000119101-mRNA-1">
    <property type="protein sequence ID" value="PEQ_0000119101-mRNA-1"/>
    <property type="gene ID" value="PEQ_0000119101"/>
</dbReference>
<evidence type="ECO:0000259" key="2">
    <source>
        <dbReference type="PROSITE" id="PS00028"/>
    </source>
</evidence>
<name>A0A914R417_PAREQ</name>
<sequence>MYLSPVESLAVIEKSITPPCSDTESAPIDLSRKTILDDFDGNKNLLDDKANVLFDPVGTLQQHQQLYAQLAASQSVRTDSEQSSEDGRNPSYLLSPPSSNDTIDKVHPCAAETCTQRFSSRGALLWHVLRRHPEDKLLQCNSCDERFTDPDQFI</sequence>
<feature type="region of interest" description="Disordered" evidence="1">
    <location>
        <begin position="71"/>
        <end position="100"/>
    </location>
</feature>
<dbReference type="SUPFAM" id="SSF57667">
    <property type="entry name" value="beta-beta-alpha zinc fingers"/>
    <property type="match status" value="1"/>
</dbReference>
<dbReference type="PROSITE" id="PS00028">
    <property type="entry name" value="ZINC_FINGER_C2H2_1"/>
    <property type="match status" value="1"/>
</dbReference>
<organism evidence="3 4">
    <name type="scientific">Parascaris equorum</name>
    <name type="common">Equine roundworm</name>
    <dbReference type="NCBI Taxonomy" id="6256"/>
    <lineage>
        <taxon>Eukaryota</taxon>
        <taxon>Metazoa</taxon>
        <taxon>Ecdysozoa</taxon>
        <taxon>Nematoda</taxon>
        <taxon>Chromadorea</taxon>
        <taxon>Rhabditida</taxon>
        <taxon>Spirurina</taxon>
        <taxon>Ascaridomorpha</taxon>
        <taxon>Ascaridoidea</taxon>
        <taxon>Ascarididae</taxon>
        <taxon>Parascaris</taxon>
    </lineage>
</organism>
<accession>A0A914R417</accession>
<proteinExistence type="predicted"/>
<dbReference type="InterPro" id="IPR013087">
    <property type="entry name" value="Znf_C2H2_type"/>
</dbReference>
<dbReference type="AlphaFoldDB" id="A0A914R417"/>
<protein>
    <submittedName>
        <fullName evidence="4">C2H2-type domain-containing protein</fullName>
    </submittedName>
</protein>
<keyword evidence="3" id="KW-1185">Reference proteome</keyword>
<evidence type="ECO:0000313" key="3">
    <source>
        <dbReference type="Proteomes" id="UP000887564"/>
    </source>
</evidence>
<evidence type="ECO:0000313" key="4">
    <source>
        <dbReference type="WBParaSite" id="PEQ_0000119101-mRNA-1"/>
    </source>
</evidence>
<feature type="domain" description="C2H2-type" evidence="2">
    <location>
        <begin position="109"/>
        <end position="132"/>
    </location>
</feature>
<evidence type="ECO:0000256" key="1">
    <source>
        <dbReference type="SAM" id="MobiDB-lite"/>
    </source>
</evidence>
<dbReference type="InterPro" id="IPR036236">
    <property type="entry name" value="Znf_C2H2_sf"/>
</dbReference>
<dbReference type="Gene3D" id="3.30.160.60">
    <property type="entry name" value="Classic Zinc Finger"/>
    <property type="match status" value="1"/>
</dbReference>
<dbReference type="Proteomes" id="UP000887564">
    <property type="component" value="Unplaced"/>
</dbReference>